<evidence type="ECO:0000256" key="1">
    <source>
        <dbReference type="ARBA" id="ARBA00005641"/>
    </source>
</evidence>
<keyword evidence="3" id="KW-0326">Glycosidase</keyword>
<evidence type="ECO:0000256" key="2">
    <source>
        <dbReference type="ARBA" id="ARBA00022801"/>
    </source>
</evidence>
<dbReference type="GO" id="GO:1901136">
    <property type="term" value="P:carbohydrate derivative catabolic process"/>
    <property type="evidence" value="ECO:0007669"/>
    <property type="project" value="UniProtKB-ARBA"/>
</dbReference>
<evidence type="ECO:0000313" key="6">
    <source>
        <dbReference type="Proteomes" id="UP000006546"/>
    </source>
</evidence>
<dbReference type="GO" id="GO:0004553">
    <property type="term" value="F:hydrolase activity, hydrolyzing O-glycosyl compounds"/>
    <property type="evidence" value="ECO:0007669"/>
    <property type="project" value="UniProtKB-ARBA"/>
</dbReference>
<dbReference type="InterPro" id="IPR017853">
    <property type="entry name" value="GH"/>
</dbReference>
<dbReference type="OrthoDB" id="9800955at2"/>
<accession>F4LL56</accession>
<dbReference type="EMBL" id="CP002696">
    <property type="protein sequence ID" value="AEE17630.1"/>
    <property type="molecule type" value="Genomic_DNA"/>
</dbReference>
<sequence length="554" mass="59714">MKLETEFYTRNGAVYDKDGRFRIFRGFSVHDELSVTASEADADAFFSRVAELGGTLLFWNVPWTAVEPSAPDEYDEAYLADLRRLLKQAESYALRFVLEPSFSRAGASDFVSGIPSWIPDLIGLDTDSVPKADAAAVSVGSQRAGTAANRPLYAAPDLSAYAPATVNTLFWGAADFAPAVHAEGEAVSEYLQAHYIAAMKHTARRLKDCESVIGFGCMADAHPGYIGTEDPARFAAAFSDCLSAPVWKPGFDCPWKSAGVWHEAGGAVVFDMPDYFNTLCGAPVRFAEDFLKPFQKRFMAALEKKHDQYLFFPEAAVTGERPQWRIFENPALLPDRAVEKEGGVLAEGDRETLKMILPFAFQAFSAVPPVSDPAAEITGTGTAAAGKTLPFLVTGVCPSEPCARAALASTVSFIKNAAASLFGKRSGAEPDARAALDEPRISYLYASVPDSADALDGAGLIRPYACAVNGTPLGSSFRSEPVAVFEFEWHALPQQSGSGTAGATELVIPSVWYPSGWKVESFDGVGTLTCAPERQRLYVTTLSERKCRIRIVPA</sequence>
<name>F4LL56_TREBD</name>
<feature type="domain" description="Glycoside hydrolase family 5 C-terminal" evidence="4">
    <location>
        <begin position="462"/>
        <end position="544"/>
    </location>
</feature>
<dbReference type="Pfam" id="PF18564">
    <property type="entry name" value="Glyco_hydro_5_C"/>
    <property type="match status" value="1"/>
</dbReference>
<organism evidence="5 6">
    <name type="scientific">Treponema brennaborense (strain DSM 12168 / CIP 105900 / DD5/3)</name>
    <dbReference type="NCBI Taxonomy" id="906968"/>
    <lineage>
        <taxon>Bacteria</taxon>
        <taxon>Pseudomonadati</taxon>
        <taxon>Spirochaetota</taxon>
        <taxon>Spirochaetia</taxon>
        <taxon>Spirochaetales</taxon>
        <taxon>Treponemataceae</taxon>
        <taxon>Treponema</taxon>
    </lineage>
</organism>
<evidence type="ECO:0000256" key="3">
    <source>
        <dbReference type="ARBA" id="ARBA00023295"/>
    </source>
</evidence>
<dbReference type="RefSeq" id="WP_013759332.1">
    <property type="nucleotide sequence ID" value="NC_015500.1"/>
</dbReference>
<dbReference type="PANTHER" id="PTHR31308:SF3">
    <property type="entry name" value="ENDOGLYCOCERAMIDASE"/>
    <property type="match status" value="1"/>
</dbReference>
<dbReference type="InterPro" id="IPR052066">
    <property type="entry name" value="Glycosphingolipid_Hydrolases"/>
</dbReference>
<proteinExistence type="inferred from homology"/>
<dbReference type="SUPFAM" id="SSF51445">
    <property type="entry name" value="(Trans)glycosidases"/>
    <property type="match status" value="1"/>
</dbReference>
<gene>
    <name evidence="5" type="ordered locus">Trebr_2219</name>
</gene>
<dbReference type="Proteomes" id="UP000006546">
    <property type="component" value="Chromosome"/>
</dbReference>
<evidence type="ECO:0000313" key="5">
    <source>
        <dbReference type="EMBL" id="AEE17630.1"/>
    </source>
</evidence>
<dbReference type="PANTHER" id="PTHR31308">
    <property type="match status" value="1"/>
</dbReference>
<dbReference type="GO" id="GO:0016042">
    <property type="term" value="P:lipid catabolic process"/>
    <property type="evidence" value="ECO:0007669"/>
    <property type="project" value="UniProtKB-ARBA"/>
</dbReference>
<keyword evidence="2" id="KW-0378">Hydrolase</keyword>
<dbReference type="STRING" id="906968.Trebr_2219"/>
<dbReference type="Gene3D" id="3.20.20.80">
    <property type="entry name" value="Glycosidases"/>
    <property type="match status" value="1"/>
</dbReference>
<dbReference type="InterPro" id="IPR041036">
    <property type="entry name" value="GH5_C"/>
</dbReference>
<keyword evidence="6" id="KW-1185">Reference proteome</keyword>
<dbReference type="AlphaFoldDB" id="F4LL56"/>
<protein>
    <recommendedName>
        <fullName evidence="4">Glycoside hydrolase family 5 C-terminal domain-containing protein</fullName>
    </recommendedName>
</protein>
<dbReference type="KEGG" id="tbe:Trebr_2219"/>
<dbReference type="InterPro" id="IPR013780">
    <property type="entry name" value="Glyco_hydro_b"/>
</dbReference>
<dbReference type="eggNOG" id="COG2730">
    <property type="taxonomic scope" value="Bacteria"/>
</dbReference>
<reference evidence="6" key="1">
    <citation type="submission" date="2011-04" db="EMBL/GenBank/DDBJ databases">
        <title>The complete genome of Treponema brennaborense DSM 12168.</title>
        <authorList>
            <person name="Lucas S."/>
            <person name="Han J."/>
            <person name="Lapidus A."/>
            <person name="Bruce D."/>
            <person name="Goodwin L."/>
            <person name="Pitluck S."/>
            <person name="Peters L."/>
            <person name="Kyrpides N."/>
            <person name="Mavromatis K."/>
            <person name="Ivanova N."/>
            <person name="Mikhailova N."/>
            <person name="Pagani I."/>
            <person name="Teshima H."/>
            <person name="Detter J.C."/>
            <person name="Tapia R."/>
            <person name="Han C."/>
            <person name="Land M."/>
            <person name="Hauser L."/>
            <person name="Markowitz V."/>
            <person name="Cheng J.-F."/>
            <person name="Hugenholtz P."/>
            <person name="Woyke T."/>
            <person name="Wu D."/>
            <person name="Gronow S."/>
            <person name="Wellnitz S."/>
            <person name="Brambilla E."/>
            <person name="Klenk H.-P."/>
            <person name="Eisen J.A."/>
        </authorList>
    </citation>
    <scope>NUCLEOTIDE SEQUENCE [LARGE SCALE GENOMIC DNA]</scope>
    <source>
        <strain evidence="6">DSM 12168 / CIP 105900 / DD5/3</strain>
    </source>
</reference>
<dbReference type="Gene3D" id="2.60.40.1180">
    <property type="entry name" value="Golgi alpha-mannosidase II"/>
    <property type="match status" value="1"/>
</dbReference>
<evidence type="ECO:0000259" key="4">
    <source>
        <dbReference type="Pfam" id="PF18564"/>
    </source>
</evidence>
<dbReference type="HOGENOM" id="CLU_491692_0_0_12"/>
<comment type="similarity">
    <text evidence="1">Belongs to the glycosyl hydrolase 5 (cellulase A) family.</text>
</comment>